<dbReference type="Proteomes" id="UP001066276">
    <property type="component" value="Chromosome 11"/>
</dbReference>
<protein>
    <submittedName>
        <fullName evidence="1">Uncharacterized protein</fullName>
    </submittedName>
</protein>
<dbReference type="AlphaFoldDB" id="A0AAV7LBJ8"/>
<sequence>MATQLLGQPACGKRLPVRVGAPSGHRIEERVKPGAVRLTSRDVSGPGVGVQDICPGTEVVLSPSRGAGFAMEQIEEELLDYDEEEEVQEVERGHQRAVQTDGTLEIPQLVNKKAVQIDRPVGRHHQELVAGNLPRGEEYGTKPIKVGCSKVGFDGVMTISGKDMDSQTVIGHGNDGIDALNQVGIGSEVVAGKSEAKYVPGVTNDIGDALVFNGRDSVGWHRERMHRRQRSPGSCGR</sequence>
<accession>A0AAV7LBJ8</accession>
<keyword evidence="2" id="KW-1185">Reference proteome</keyword>
<evidence type="ECO:0000313" key="1">
    <source>
        <dbReference type="EMBL" id="KAJ1088935.1"/>
    </source>
</evidence>
<reference evidence="1" key="1">
    <citation type="journal article" date="2022" name="bioRxiv">
        <title>Sequencing and chromosome-scale assembly of the giantPleurodeles waltlgenome.</title>
        <authorList>
            <person name="Brown T."/>
            <person name="Elewa A."/>
            <person name="Iarovenko S."/>
            <person name="Subramanian E."/>
            <person name="Araus A.J."/>
            <person name="Petzold A."/>
            <person name="Susuki M."/>
            <person name="Suzuki K.-i.T."/>
            <person name="Hayashi T."/>
            <person name="Toyoda A."/>
            <person name="Oliveira C."/>
            <person name="Osipova E."/>
            <person name="Leigh N.D."/>
            <person name="Simon A."/>
            <person name="Yun M.H."/>
        </authorList>
    </citation>
    <scope>NUCLEOTIDE SEQUENCE</scope>
    <source>
        <strain evidence="1">20211129_DDA</strain>
        <tissue evidence="1">Liver</tissue>
    </source>
</reference>
<name>A0AAV7LBJ8_PLEWA</name>
<gene>
    <name evidence="1" type="ORF">NDU88_002089</name>
</gene>
<comment type="caution">
    <text evidence="1">The sequence shown here is derived from an EMBL/GenBank/DDBJ whole genome shotgun (WGS) entry which is preliminary data.</text>
</comment>
<dbReference type="EMBL" id="JANPWB010000015">
    <property type="protein sequence ID" value="KAJ1088935.1"/>
    <property type="molecule type" value="Genomic_DNA"/>
</dbReference>
<organism evidence="1 2">
    <name type="scientific">Pleurodeles waltl</name>
    <name type="common">Iberian ribbed newt</name>
    <dbReference type="NCBI Taxonomy" id="8319"/>
    <lineage>
        <taxon>Eukaryota</taxon>
        <taxon>Metazoa</taxon>
        <taxon>Chordata</taxon>
        <taxon>Craniata</taxon>
        <taxon>Vertebrata</taxon>
        <taxon>Euteleostomi</taxon>
        <taxon>Amphibia</taxon>
        <taxon>Batrachia</taxon>
        <taxon>Caudata</taxon>
        <taxon>Salamandroidea</taxon>
        <taxon>Salamandridae</taxon>
        <taxon>Pleurodelinae</taxon>
        <taxon>Pleurodeles</taxon>
    </lineage>
</organism>
<evidence type="ECO:0000313" key="2">
    <source>
        <dbReference type="Proteomes" id="UP001066276"/>
    </source>
</evidence>
<proteinExistence type="predicted"/>